<dbReference type="KEGG" id="hhl:Halha_0332"/>
<dbReference type="InterPro" id="IPR012349">
    <property type="entry name" value="Split_barrel_FMN-bd"/>
</dbReference>
<proteinExistence type="inferred from homology"/>
<evidence type="ECO:0000313" key="4">
    <source>
        <dbReference type="Proteomes" id="UP000010880"/>
    </source>
</evidence>
<feature type="domain" description="Flavin reductase like" evidence="2">
    <location>
        <begin position="22"/>
        <end position="167"/>
    </location>
</feature>
<dbReference type="EMBL" id="CP003359">
    <property type="protein sequence ID" value="AGB40341.1"/>
    <property type="molecule type" value="Genomic_DNA"/>
</dbReference>
<dbReference type="Proteomes" id="UP000010880">
    <property type="component" value="Chromosome"/>
</dbReference>
<dbReference type="InterPro" id="IPR002563">
    <property type="entry name" value="Flavin_Rdtase-like_dom"/>
</dbReference>
<gene>
    <name evidence="3" type="ordered locus">Halha_0332</name>
</gene>
<dbReference type="PATRIC" id="fig|748449.3.peg.313"/>
<organism evidence="3 4">
    <name type="scientific">Halobacteroides halobius (strain ATCC 35273 / DSM 5150 / MD-1)</name>
    <dbReference type="NCBI Taxonomy" id="748449"/>
    <lineage>
        <taxon>Bacteria</taxon>
        <taxon>Bacillati</taxon>
        <taxon>Bacillota</taxon>
        <taxon>Clostridia</taxon>
        <taxon>Halanaerobiales</taxon>
        <taxon>Halobacteroidaceae</taxon>
        <taxon>Halobacteroides</taxon>
    </lineage>
</organism>
<dbReference type="RefSeq" id="WP_015326067.1">
    <property type="nucleotide sequence ID" value="NC_019978.1"/>
</dbReference>
<keyword evidence="4" id="KW-1185">Reference proteome</keyword>
<dbReference type="Gene3D" id="2.30.110.10">
    <property type="entry name" value="Electron Transport, Fmn-binding Protein, Chain A"/>
    <property type="match status" value="1"/>
</dbReference>
<dbReference type="SUPFAM" id="SSF50475">
    <property type="entry name" value="FMN-binding split barrel"/>
    <property type="match status" value="1"/>
</dbReference>
<comment type="similarity">
    <text evidence="1">Belongs to the flavoredoxin family.</text>
</comment>
<dbReference type="GO" id="GO:0016646">
    <property type="term" value="F:oxidoreductase activity, acting on the CH-NH group of donors, NAD or NADP as acceptor"/>
    <property type="evidence" value="ECO:0007669"/>
    <property type="project" value="UniProtKB-ARBA"/>
</dbReference>
<dbReference type="eggNOG" id="COG1853">
    <property type="taxonomic scope" value="Bacteria"/>
</dbReference>
<sequence length="168" mass="19267">MKEVSYDQYMQEATEALAKGAFLTVQANDEVNTMTIGWGSIGYIWGQPVFMVMVRGSRYTYQLIENSDEFTVSIPLQGKMKEELSFCGSKSGRDYDKFAECDLTALEGKEVDTPVIDGCDLHYECKIKFKQPMDKENLDQVVDEEWYAQEGYHTLYFGEIVTCYTDNE</sequence>
<accession>L0K5R8</accession>
<dbReference type="Pfam" id="PF01613">
    <property type="entry name" value="Flavin_Reduct"/>
    <property type="match status" value="1"/>
</dbReference>
<dbReference type="PANTHER" id="PTHR43567">
    <property type="entry name" value="FLAVOREDOXIN-RELATED-RELATED"/>
    <property type="match status" value="1"/>
</dbReference>
<evidence type="ECO:0000259" key="2">
    <source>
        <dbReference type="Pfam" id="PF01613"/>
    </source>
</evidence>
<dbReference type="OrthoDB" id="9791490at2"/>
<dbReference type="STRING" id="748449.Halha_0332"/>
<name>L0K5R8_HALHC</name>
<evidence type="ECO:0000313" key="3">
    <source>
        <dbReference type="EMBL" id="AGB40341.1"/>
    </source>
</evidence>
<dbReference type="PANTHER" id="PTHR43567:SF5">
    <property type="entry name" value="HYPOTHETICAL CYTOSOLIC PROTEIN"/>
    <property type="match status" value="1"/>
</dbReference>
<dbReference type="HOGENOM" id="CLU_102849_0_0_9"/>
<dbReference type="GO" id="GO:0010181">
    <property type="term" value="F:FMN binding"/>
    <property type="evidence" value="ECO:0007669"/>
    <property type="project" value="InterPro"/>
</dbReference>
<evidence type="ECO:0000256" key="1">
    <source>
        <dbReference type="ARBA" id="ARBA00038054"/>
    </source>
</evidence>
<dbReference type="InterPro" id="IPR052174">
    <property type="entry name" value="Flavoredoxin"/>
</dbReference>
<reference evidence="4" key="1">
    <citation type="submission" date="2012-02" db="EMBL/GenBank/DDBJ databases">
        <title>The complete genome of Halobacteroides halobius DSM 5150.</title>
        <authorList>
            <person name="Lucas S."/>
            <person name="Copeland A."/>
            <person name="Lapidus A."/>
            <person name="Glavina del Rio T."/>
            <person name="Dalin E."/>
            <person name="Tice H."/>
            <person name="Bruce D."/>
            <person name="Goodwin L."/>
            <person name="Pitluck S."/>
            <person name="Peters L."/>
            <person name="Mikhailova N."/>
            <person name="Gu W."/>
            <person name="Kyrpides N."/>
            <person name="Mavromatis K."/>
            <person name="Ivanova N."/>
            <person name="Brettin T."/>
            <person name="Detter J.C."/>
            <person name="Han C."/>
            <person name="Larimer F."/>
            <person name="Land M."/>
            <person name="Hauser L."/>
            <person name="Markowitz V."/>
            <person name="Cheng J.-F."/>
            <person name="Hugenholtz P."/>
            <person name="Woyke T."/>
            <person name="Wu D."/>
            <person name="Tindall B."/>
            <person name="Pomrenke H."/>
            <person name="Brambilla E."/>
            <person name="Klenk H.-P."/>
            <person name="Eisen J.A."/>
        </authorList>
    </citation>
    <scope>NUCLEOTIDE SEQUENCE [LARGE SCALE GENOMIC DNA]</scope>
    <source>
        <strain evidence="4">ATCC 35273 / DSM 5150 / MD-1</strain>
    </source>
</reference>
<dbReference type="AlphaFoldDB" id="L0K5R8"/>
<protein>
    <submittedName>
        <fullName evidence="3">Conserved protein of DIM6/NTAB family</fullName>
    </submittedName>
</protein>